<dbReference type="GO" id="GO:0032259">
    <property type="term" value="P:methylation"/>
    <property type="evidence" value="ECO:0007669"/>
    <property type="project" value="UniProtKB-KW"/>
</dbReference>
<dbReference type="Gene3D" id="3.40.50.150">
    <property type="entry name" value="Vaccinia Virus protein VP39"/>
    <property type="match status" value="1"/>
</dbReference>
<dbReference type="CDD" id="cd02440">
    <property type="entry name" value="AdoMet_MTases"/>
    <property type="match status" value="1"/>
</dbReference>
<accession>A0A2W5MMX3</accession>
<dbReference type="PANTHER" id="PTHR43861">
    <property type="entry name" value="TRANS-ACONITATE 2-METHYLTRANSFERASE-RELATED"/>
    <property type="match status" value="1"/>
</dbReference>
<feature type="domain" description="Methyltransferase type 12" evidence="1">
    <location>
        <begin position="51"/>
        <end position="145"/>
    </location>
</feature>
<dbReference type="Pfam" id="PF08242">
    <property type="entry name" value="Methyltransf_12"/>
    <property type="match status" value="1"/>
</dbReference>
<proteinExistence type="predicted"/>
<dbReference type="EMBL" id="QFPO01000007">
    <property type="protein sequence ID" value="PZQ14840.1"/>
    <property type="molecule type" value="Genomic_DNA"/>
</dbReference>
<gene>
    <name evidence="2" type="ORF">DI564_10100</name>
</gene>
<dbReference type="InterPro" id="IPR013217">
    <property type="entry name" value="Methyltransf_12"/>
</dbReference>
<dbReference type="GO" id="GO:0008168">
    <property type="term" value="F:methyltransferase activity"/>
    <property type="evidence" value="ECO:0007669"/>
    <property type="project" value="UniProtKB-KW"/>
</dbReference>
<reference evidence="2 3" key="1">
    <citation type="submission" date="2017-08" db="EMBL/GenBank/DDBJ databases">
        <title>Infants hospitalized years apart are colonized by the same room-sourced microbial strains.</title>
        <authorList>
            <person name="Brooks B."/>
            <person name="Olm M.R."/>
            <person name="Firek B.A."/>
            <person name="Baker R."/>
            <person name="Thomas B.C."/>
            <person name="Morowitz M.J."/>
            <person name="Banfield J.F."/>
        </authorList>
    </citation>
    <scope>NUCLEOTIDE SEQUENCE [LARGE SCALE GENOMIC DNA]</scope>
    <source>
        <strain evidence="2">S2_005_003_R2_42</strain>
    </source>
</reference>
<dbReference type="InterPro" id="IPR029063">
    <property type="entry name" value="SAM-dependent_MTases_sf"/>
</dbReference>
<keyword evidence="2" id="KW-0808">Transferase</keyword>
<evidence type="ECO:0000313" key="2">
    <source>
        <dbReference type="EMBL" id="PZQ14840.1"/>
    </source>
</evidence>
<protein>
    <submittedName>
        <fullName evidence="2">Methyltransferase</fullName>
    </submittedName>
</protein>
<evidence type="ECO:0000259" key="1">
    <source>
        <dbReference type="Pfam" id="PF08242"/>
    </source>
</evidence>
<keyword evidence="2" id="KW-0489">Methyltransferase</keyword>
<sequence>MNAPQPTPFSDPTVVAHYAERTARVVPGLHDLHAMACLLLAERAPADARVLVVGAGGGLELAAFAGRQPGWRFDGVDPSQPMLDLARARLGPLAARVRLHTGYVDDAPAGPFDAATCLLTLHFLPRDERRRTLEQIRQRLAPGAPLVVVQHSFPNDGPAQDRWLARYAAYGSAGGTSEAQARSSIAALKAHLPVLTPEQDVALLGEAGFGEIELFYCALTFRGWVAYRR</sequence>
<dbReference type="Proteomes" id="UP000249046">
    <property type="component" value="Unassembled WGS sequence"/>
</dbReference>
<name>A0A2W5MMX3_9GAMM</name>
<comment type="caution">
    <text evidence="2">The sequence shown here is derived from an EMBL/GenBank/DDBJ whole genome shotgun (WGS) entry which is preliminary data.</text>
</comment>
<dbReference type="SUPFAM" id="SSF53335">
    <property type="entry name" value="S-adenosyl-L-methionine-dependent methyltransferases"/>
    <property type="match status" value="1"/>
</dbReference>
<organism evidence="2 3">
    <name type="scientific">Rhodanobacter denitrificans</name>
    <dbReference type="NCBI Taxonomy" id="666685"/>
    <lineage>
        <taxon>Bacteria</taxon>
        <taxon>Pseudomonadati</taxon>
        <taxon>Pseudomonadota</taxon>
        <taxon>Gammaproteobacteria</taxon>
        <taxon>Lysobacterales</taxon>
        <taxon>Rhodanobacteraceae</taxon>
        <taxon>Rhodanobacter</taxon>
    </lineage>
</organism>
<evidence type="ECO:0000313" key="3">
    <source>
        <dbReference type="Proteomes" id="UP000249046"/>
    </source>
</evidence>
<dbReference type="AlphaFoldDB" id="A0A2W5MMX3"/>